<protein>
    <recommendedName>
        <fullName evidence="8">NAD kinase</fullName>
        <ecNumber evidence="8">2.7.1.23</ecNumber>
    </recommendedName>
    <alternativeName>
        <fullName evidence="8">ATP-dependent NAD kinase</fullName>
    </alternativeName>
</protein>
<evidence type="ECO:0000313" key="9">
    <source>
        <dbReference type="EMBL" id="MFC6955498.1"/>
    </source>
</evidence>
<dbReference type="GO" id="GO:0046872">
    <property type="term" value="F:metal ion binding"/>
    <property type="evidence" value="ECO:0007669"/>
    <property type="project" value="UniProtKB-UniRule"/>
</dbReference>
<dbReference type="InterPro" id="IPR017438">
    <property type="entry name" value="ATP-NAD_kinase_N"/>
</dbReference>
<dbReference type="SUPFAM" id="SSF111331">
    <property type="entry name" value="NAD kinase/diacylglycerol kinase-like"/>
    <property type="match status" value="1"/>
</dbReference>
<dbReference type="Proteomes" id="UP001596395">
    <property type="component" value="Unassembled WGS sequence"/>
</dbReference>
<keyword evidence="1 8" id="KW-0963">Cytoplasm</keyword>
<keyword evidence="7 8" id="KW-0520">NAD</keyword>
<keyword evidence="10" id="KW-1185">Reference proteome</keyword>
<comment type="similarity">
    <text evidence="8">Belongs to the NAD kinase family.</text>
</comment>
<keyword evidence="3 8" id="KW-0547">Nucleotide-binding</keyword>
<dbReference type="InterPro" id="IPR002504">
    <property type="entry name" value="NADK"/>
</dbReference>
<evidence type="ECO:0000256" key="6">
    <source>
        <dbReference type="ARBA" id="ARBA00022857"/>
    </source>
</evidence>
<evidence type="ECO:0000256" key="7">
    <source>
        <dbReference type="ARBA" id="ARBA00023027"/>
    </source>
</evidence>
<dbReference type="InterPro" id="IPR016064">
    <property type="entry name" value="NAD/diacylglycerol_kinase_sf"/>
</dbReference>
<evidence type="ECO:0000256" key="1">
    <source>
        <dbReference type="ARBA" id="ARBA00022490"/>
    </source>
</evidence>
<comment type="cofactor">
    <cofactor evidence="8">
        <name>a divalent metal cation</name>
        <dbReference type="ChEBI" id="CHEBI:60240"/>
    </cofactor>
</comment>
<comment type="catalytic activity">
    <reaction evidence="8">
        <text>NAD(+) + ATP = ADP + NADP(+) + H(+)</text>
        <dbReference type="Rhea" id="RHEA:18629"/>
        <dbReference type="ChEBI" id="CHEBI:15378"/>
        <dbReference type="ChEBI" id="CHEBI:30616"/>
        <dbReference type="ChEBI" id="CHEBI:57540"/>
        <dbReference type="ChEBI" id="CHEBI:58349"/>
        <dbReference type="ChEBI" id="CHEBI:456216"/>
        <dbReference type="EC" id="2.7.1.23"/>
    </reaction>
</comment>
<dbReference type="EMBL" id="JBHSXN010000006">
    <property type="protein sequence ID" value="MFC6955498.1"/>
    <property type="molecule type" value="Genomic_DNA"/>
</dbReference>
<evidence type="ECO:0000256" key="4">
    <source>
        <dbReference type="ARBA" id="ARBA00022777"/>
    </source>
</evidence>
<feature type="binding site" evidence="8">
    <location>
        <position position="172"/>
    </location>
    <ligand>
        <name>NAD(+)</name>
        <dbReference type="ChEBI" id="CHEBI:57540"/>
    </ligand>
</feature>
<feature type="binding site" evidence="8">
    <location>
        <begin position="185"/>
        <end position="190"/>
    </location>
    <ligand>
        <name>NAD(+)</name>
        <dbReference type="ChEBI" id="CHEBI:57540"/>
    </ligand>
</feature>
<keyword evidence="4 8" id="KW-0418">Kinase</keyword>
<dbReference type="AlphaFoldDB" id="A0ABD5VM66"/>
<dbReference type="RefSeq" id="WP_336352416.1">
    <property type="nucleotide sequence ID" value="NZ_JAZAQL010000006.1"/>
</dbReference>
<keyword evidence="6 8" id="KW-0521">NADP</keyword>
<reference evidence="9 10" key="1">
    <citation type="journal article" date="2019" name="Int. J. Syst. Evol. Microbiol.">
        <title>The Global Catalogue of Microorganisms (GCM) 10K type strain sequencing project: providing services to taxonomists for standard genome sequencing and annotation.</title>
        <authorList>
            <consortium name="The Broad Institute Genomics Platform"/>
            <consortium name="The Broad Institute Genome Sequencing Center for Infectious Disease"/>
            <person name="Wu L."/>
            <person name="Ma J."/>
        </authorList>
    </citation>
    <scope>NUCLEOTIDE SEQUENCE [LARGE SCALE GENOMIC DNA]</scope>
    <source>
        <strain evidence="9 10">GX26</strain>
    </source>
</reference>
<comment type="caution">
    <text evidence="8">Lacks conserved residue(s) required for the propagation of feature annotation.</text>
</comment>
<evidence type="ECO:0000256" key="2">
    <source>
        <dbReference type="ARBA" id="ARBA00022679"/>
    </source>
</evidence>
<feature type="binding site" evidence="8">
    <location>
        <begin position="64"/>
        <end position="65"/>
    </location>
    <ligand>
        <name>NAD(+)</name>
        <dbReference type="ChEBI" id="CHEBI:57540"/>
    </ligand>
</feature>
<keyword evidence="2 8" id="KW-0808">Transferase</keyword>
<dbReference type="Pfam" id="PF01513">
    <property type="entry name" value="NAD_kinase"/>
    <property type="match status" value="1"/>
</dbReference>
<comment type="caution">
    <text evidence="9">The sequence shown here is derived from an EMBL/GenBank/DDBJ whole genome shotgun (WGS) entry which is preliminary data.</text>
</comment>
<dbReference type="GO" id="GO:0005524">
    <property type="term" value="F:ATP binding"/>
    <property type="evidence" value="ECO:0007669"/>
    <property type="project" value="UniProtKB-KW"/>
</dbReference>
<accession>A0ABD5VM66</accession>
<evidence type="ECO:0000256" key="8">
    <source>
        <dbReference type="HAMAP-Rule" id="MF_00361"/>
    </source>
</evidence>
<dbReference type="GO" id="GO:0005737">
    <property type="term" value="C:cytoplasm"/>
    <property type="evidence" value="ECO:0007669"/>
    <property type="project" value="UniProtKB-SubCell"/>
</dbReference>
<feature type="binding site" evidence="8">
    <location>
        <begin position="142"/>
        <end position="143"/>
    </location>
    <ligand>
        <name>NAD(+)</name>
        <dbReference type="ChEBI" id="CHEBI:57540"/>
    </ligand>
</feature>
<evidence type="ECO:0000256" key="5">
    <source>
        <dbReference type="ARBA" id="ARBA00022840"/>
    </source>
</evidence>
<feature type="active site" description="Proton acceptor" evidence="8">
    <location>
        <position position="64"/>
    </location>
</feature>
<dbReference type="Pfam" id="PF20143">
    <property type="entry name" value="NAD_kinase_C"/>
    <property type="match status" value="1"/>
</dbReference>
<comment type="function">
    <text evidence="8">Involved in the regulation of the intracellular balance of NAD and NADP, and is a key enzyme in the biosynthesis of NADP. Catalyzes specifically the phosphorylation on 2'-hydroxyl of the adenosine moiety of NAD to yield NADP.</text>
</comment>
<feature type="binding site" evidence="8">
    <location>
        <position position="174"/>
    </location>
    <ligand>
        <name>NAD(+)</name>
        <dbReference type="ChEBI" id="CHEBI:57540"/>
    </ligand>
</feature>
<dbReference type="EC" id="2.7.1.23" evidence="8"/>
<dbReference type="Gene3D" id="3.40.50.10330">
    <property type="entry name" value="Probable inorganic polyphosphate/atp-NAD kinase, domain 1"/>
    <property type="match status" value="1"/>
</dbReference>
<dbReference type="InterPro" id="IPR017437">
    <property type="entry name" value="ATP-NAD_kinase_PpnK-typ_C"/>
</dbReference>
<evidence type="ECO:0000256" key="3">
    <source>
        <dbReference type="ARBA" id="ARBA00022741"/>
    </source>
</evidence>
<dbReference type="PANTHER" id="PTHR20275:SF43">
    <property type="entry name" value="BIFUNCTIONAL NADP PHOSPHATASE_NAD KINASE"/>
    <property type="match status" value="1"/>
</dbReference>
<gene>
    <name evidence="8" type="primary">nadK</name>
    <name evidence="9" type="ORF">ACFQGB_21770</name>
</gene>
<comment type="subcellular location">
    <subcellularLocation>
        <location evidence="8">Cytoplasm</location>
    </subcellularLocation>
</comment>
<organism evidence="9 10">
    <name type="scientific">Halorubellus litoreus</name>
    <dbReference type="NCBI Taxonomy" id="755308"/>
    <lineage>
        <taxon>Archaea</taxon>
        <taxon>Methanobacteriati</taxon>
        <taxon>Methanobacteriota</taxon>
        <taxon>Stenosarchaea group</taxon>
        <taxon>Halobacteria</taxon>
        <taxon>Halobacteriales</taxon>
        <taxon>Halorubellaceae</taxon>
        <taxon>Halorubellus</taxon>
    </lineage>
</organism>
<evidence type="ECO:0000313" key="10">
    <source>
        <dbReference type="Proteomes" id="UP001596395"/>
    </source>
</evidence>
<dbReference type="GO" id="GO:0006741">
    <property type="term" value="P:NADP+ biosynthetic process"/>
    <property type="evidence" value="ECO:0007669"/>
    <property type="project" value="UniProtKB-UniRule"/>
</dbReference>
<dbReference type="HAMAP" id="MF_00361">
    <property type="entry name" value="NAD_kinase"/>
    <property type="match status" value="1"/>
</dbReference>
<keyword evidence="5 8" id="KW-0067">ATP-binding</keyword>
<name>A0ABD5VM66_9EURY</name>
<sequence length="279" mass="28716">MHVGVVAQKGNVRAAGLAGELRDELRTRDVAVAVDEATASELGVDGVPADEMRACDLVCSIGGDGTFLYAARGANSVPILGVNLGEVGFLNAVSPEDAHDALVAEVERFRETGTVRSRALPRLAATGTGEDGDEWSLAPAVNEIVVQGPQRGHGAGAGFEVRVDGELYSGGHADGVLVATATGSTAYNLSEGGPLVAPAAGDYVVTEMCATDAMPSLVLSRDQTVTVRVDEADCAHVISDGRETRELDPPAAVEVGTAEDPVRVAGPPVNFFEALNKLD</sequence>
<dbReference type="Gene3D" id="2.60.200.30">
    <property type="entry name" value="Probable inorganic polyphosphate/atp-NAD kinase, domain 2"/>
    <property type="match status" value="1"/>
</dbReference>
<dbReference type="GO" id="GO:0003951">
    <property type="term" value="F:NAD+ kinase activity"/>
    <property type="evidence" value="ECO:0007669"/>
    <property type="project" value="UniProtKB-UniRule"/>
</dbReference>
<proteinExistence type="inferred from homology"/>
<dbReference type="PANTHER" id="PTHR20275">
    <property type="entry name" value="NAD KINASE"/>
    <property type="match status" value="1"/>
</dbReference>